<dbReference type="GeneID" id="100905605"/>
<evidence type="ECO:0000256" key="1">
    <source>
        <dbReference type="ARBA" id="ARBA00008987"/>
    </source>
</evidence>
<sequence>MGIHMRSVKYYSFPDRYRDSAQFPCPDYPTKLKRSVMIRKIVGGLEGLLTALSTVSDQKKTFIYFIGDRNASGESWCPDCRDSDPVVSQALKDLEHLDVSFVTCEVGDKPYWKDPNNGFRNTEKLRISSVPTIIQWNTDRRISDADCCSIEKVKEFLSE</sequence>
<organism evidence="4 5">
    <name type="scientific">Galendromus occidentalis</name>
    <name type="common">western predatory mite</name>
    <dbReference type="NCBI Taxonomy" id="34638"/>
    <lineage>
        <taxon>Eukaryota</taxon>
        <taxon>Metazoa</taxon>
        <taxon>Ecdysozoa</taxon>
        <taxon>Arthropoda</taxon>
        <taxon>Chelicerata</taxon>
        <taxon>Arachnida</taxon>
        <taxon>Acari</taxon>
        <taxon>Parasitiformes</taxon>
        <taxon>Mesostigmata</taxon>
        <taxon>Gamasina</taxon>
        <taxon>Phytoseioidea</taxon>
        <taxon>Phytoseiidae</taxon>
        <taxon>Typhlodrominae</taxon>
        <taxon>Galendromus</taxon>
    </lineage>
</organism>
<dbReference type="Gene3D" id="3.40.30.10">
    <property type="entry name" value="Glutaredoxin"/>
    <property type="match status" value="1"/>
</dbReference>
<gene>
    <name evidence="5" type="primary">LOC100905605</name>
</gene>
<dbReference type="RefSeq" id="XP_018497122.1">
    <property type="nucleotide sequence ID" value="XM_018641606.1"/>
</dbReference>
<name>A0AAJ7PAU9_9ACAR</name>
<dbReference type="PANTHER" id="PTHR12452">
    <property type="entry name" value="42-9-9 PROTEIN-RELATED"/>
    <property type="match status" value="1"/>
</dbReference>
<dbReference type="Pfam" id="PF06110">
    <property type="entry name" value="TXD17-like_Trx"/>
    <property type="match status" value="1"/>
</dbReference>
<dbReference type="InterPro" id="IPR036249">
    <property type="entry name" value="Thioredoxin-like_sf"/>
</dbReference>
<dbReference type="Proteomes" id="UP000694867">
    <property type="component" value="Unplaced"/>
</dbReference>
<dbReference type="InterPro" id="IPR045108">
    <property type="entry name" value="TXNDC17-like"/>
</dbReference>
<protein>
    <recommendedName>
        <fullName evidence="2">Thioredoxin domain-containing protein 17</fullName>
    </recommendedName>
</protein>
<dbReference type="InterPro" id="IPR010357">
    <property type="entry name" value="TXNDC17_dom"/>
</dbReference>
<reference evidence="5" key="1">
    <citation type="submission" date="2025-08" db="UniProtKB">
        <authorList>
            <consortium name="RefSeq"/>
        </authorList>
    </citation>
    <scope>IDENTIFICATION</scope>
</reference>
<dbReference type="SUPFAM" id="SSF52833">
    <property type="entry name" value="Thioredoxin-like"/>
    <property type="match status" value="1"/>
</dbReference>
<comment type="similarity">
    <text evidence="1">Belongs to the thioredoxin family.</text>
</comment>
<dbReference type="GO" id="GO:0005829">
    <property type="term" value="C:cytosol"/>
    <property type="evidence" value="ECO:0007669"/>
    <property type="project" value="TreeGrafter"/>
</dbReference>
<evidence type="ECO:0000313" key="5">
    <source>
        <dbReference type="RefSeq" id="XP_018497122.1"/>
    </source>
</evidence>
<proteinExistence type="inferred from homology"/>
<evidence type="ECO:0000256" key="2">
    <source>
        <dbReference type="ARBA" id="ARBA00016949"/>
    </source>
</evidence>
<dbReference type="PANTHER" id="PTHR12452:SF0">
    <property type="entry name" value="THIOREDOXIN DOMAIN-CONTAINING PROTEIN 17"/>
    <property type="match status" value="1"/>
</dbReference>
<evidence type="ECO:0000259" key="3">
    <source>
        <dbReference type="Pfam" id="PF06110"/>
    </source>
</evidence>
<accession>A0AAJ7PAU9</accession>
<keyword evidence="4" id="KW-1185">Reference proteome</keyword>
<evidence type="ECO:0000313" key="4">
    <source>
        <dbReference type="Proteomes" id="UP000694867"/>
    </source>
</evidence>
<dbReference type="AlphaFoldDB" id="A0AAJ7PAU9"/>
<dbReference type="GO" id="GO:0047134">
    <property type="term" value="F:protein-disulfide reductase [NAD(P)H] activity"/>
    <property type="evidence" value="ECO:0007669"/>
    <property type="project" value="InterPro"/>
</dbReference>
<feature type="domain" description="Thioredoxin" evidence="3">
    <location>
        <begin position="55"/>
        <end position="159"/>
    </location>
</feature>